<evidence type="ECO:0008006" key="12">
    <source>
        <dbReference type="Google" id="ProtNLM"/>
    </source>
</evidence>
<evidence type="ECO:0000256" key="2">
    <source>
        <dbReference type="ARBA" id="ARBA00010617"/>
    </source>
</evidence>
<feature type="transmembrane region" description="Helical" evidence="9">
    <location>
        <begin position="6"/>
        <end position="28"/>
    </location>
</feature>
<evidence type="ECO:0000313" key="10">
    <source>
        <dbReference type="EMBL" id="EMC97785.1"/>
    </source>
</evidence>
<evidence type="ECO:0000313" key="11">
    <source>
        <dbReference type="Proteomes" id="UP000011761"/>
    </source>
</evidence>
<comment type="similarity">
    <text evidence="2 8">Belongs to the cytochrome P450 family.</text>
</comment>
<dbReference type="OrthoDB" id="3945418at2759"/>
<dbReference type="GO" id="GO:0004497">
    <property type="term" value="F:monooxygenase activity"/>
    <property type="evidence" value="ECO:0007669"/>
    <property type="project" value="UniProtKB-KW"/>
</dbReference>
<dbReference type="InterPro" id="IPR036396">
    <property type="entry name" value="Cyt_P450_sf"/>
</dbReference>
<dbReference type="HOGENOM" id="CLU_001570_14_4_1"/>
<protein>
    <recommendedName>
        <fullName evidence="12">Cytochrome P450</fullName>
    </recommendedName>
</protein>
<keyword evidence="4 8" id="KW-0560">Oxidoreductase</keyword>
<dbReference type="InterPro" id="IPR002401">
    <property type="entry name" value="Cyt_P450_E_grp-I"/>
</dbReference>
<keyword evidence="9" id="KW-0812">Transmembrane</keyword>
<dbReference type="GeneID" id="19111588"/>
<dbReference type="InterPro" id="IPR017972">
    <property type="entry name" value="Cyt_P450_CS"/>
</dbReference>
<gene>
    <name evidence="10" type="ORF">BAUCODRAFT_31780</name>
</gene>
<evidence type="ECO:0000256" key="7">
    <source>
        <dbReference type="PIRSR" id="PIRSR602401-1"/>
    </source>
</evidence>
<keyword evidence="5 7" id="KW-0408">Iron</keyword>
<sequence length="510" mass="57809">MASLPQLSAVLATAFVTIVIAAVAYRLFATLILHPLAKVPGPKYAAITKYYQFYYDVVLRGRFPWELKRLHEQYGPVVRIGPNEVHVAEPNFYDELYTGIARPRHRDPWEVQGFGLPDAVLCSPEFDIHRMRRAALNPYFSTQAIGRIEPVVRSKLDLLCGRLEDALETRKPVDVELAFMALTTDIITEYCFARSYNFIKHPDFAPDWLKATVGAVEASMLGRYLPFLPAVMKAMPPWLVKMLSPPMMQLVIYTKDQESQVHAMKNGERVEDMKQGQRTIIHELFDSNLPESEKSVERIAQEAQTLVAAGSATTSYFLKSVVYFVLSDPDVLKRLQAELQTAIPDIKELPSSAKLQSLPYLDAIIKETTRTVPGAFCRLGRIAPNEDLKCGQYVLPRGTVISMSTWIQHNDPNLFPEPEAFQPERWLDKKAEDGRLERYLVPFSKGSRGCLGINLARVEMYLTVALLFRRFDLELFETDRGDVEPAHEFFLPISKLGSKGVRVKVRGLRS</sequence>
<feature type="binding site" description="axial binding residue" evidence="7">
    <location>
        <position position="450"/>
    </location>
    <ligand>
        <name>heme</name>
        <dbReference type="ChEBI" id="CHEBI:30413"/>
    </ligand>
    <ligandPart>
        <name>Fe</name>
        <dbReference type="ChEBI" id="CHEBI:18248"/>
    </ligandPart>
</feature>
<dbReference type="eggNOG" id="KOG0158">
    <property type="taxonomic scope" value="Eukaryota"/>
</dbReference>
<keyword evidence="9" id="KW-1133">Transmembrane helix</keyword>
<dbReference type="OMA" id="LARVEMY"/>
<comment type="cofactor">
    <cofactor evidence="1 7">
        <name>heme</name>
        <dbReference type="ChEBI" id="CHEBI:30413"/>
    </cofactor>
</comment>
<dbReference type="SUPFAM" id="SSF48264">
    <property type="entry name" value="Cytochrome P450"/>
    <property type="match status" value="1"/>
</dbReference>
<organism evidence="10 11">
    <name type="scientific">Baudoinia panamericana (strain UAMH 10762)</name>
    <name type="common">Angels' share fungus</name>
    <name type="synonym">Baudoinia compniacensis (strain UAMH 10762)</name>
    <dbReference type="NCBI Taxonomy" id="717646"/>
    <lineage>
        <taxon>Eukaryota</taxon>
        <taxon>Fungi</taxon>
        <taxon>Dikarya</taxon>
        <taxon>Ascomycota</taxon>
        <taxon>Pezizomycotina</taxon>
        <taxon>Dothideomycetes</taxon>
        <taxon>Dothideomycetidae</taxon>
        <taxon>Mycosphaerellales</taxon>
        <taxon>Teratosphaeriaceae</taxon>
        <taxon>Baudoinia</taxon>
    </lineage>
</organism>
<dbReference type="InterPro" id="IPR050121">
    <property type="entry name" value="Cytochrome_P450_monoxygenase"/>
</dbReference>
<dbReference type="Pfam" id="PF00067">
    <property type="entry name" value="p450"/>
    <property type="match status" value="1"/>
</dbReference>
<proteinExistence type="inferred from homology"/>
<dbReference type="AlphaFoldDB" id="M2NFK5"/>
<dbReference type="RefSeq" id="XP_007674339.1">
    <property type="nucleotide sequence ID" value="XM_007676149.1"/>
</dbReference>
<name>M2NFK5_BAUPA</name>
<dbReference type="KEGG" id="bcom:BAUCODRAFT_31780"/>
<dbReference type="PANTHER" id="PTHR24305">
    <property type="entry name" value="CYTOCHROME P450"/>
    <property type="match status" value="1"/>
</dbReference>
<dbReference type="Gene3D" id="1.10.630.10">
    <property type="entry name" value="Cytochrome P450"/>
    <property type="match status" value="1"/>
</dbReference>
<dbReference type="GO" id="GO:0005506">
    <property type="term" value="F:iron ion binding"/>
    <property type="evidence" value="ECO:0007669"/>
    <property type="project" value="InterPro"/>
</dbReference>
<dbReference type="PROSITE" id="PS00086">
    <property type="entry name" value="CYTOCHROME_P450"/>
    <property type="match status" value="1"/>
</dbReference>
<dbReference type="CDD" id="cd11062">
    <property type="entry name" value="CYP58-like"/>
    <property type="match status" value="1"/>
</dbReference>
<evidence type="ECO:0000256" key="5">
    <source>
        <dbReference type="ARBA" id="ARBA00023004"/>
    </source>
</evidence>
<dbReference type="Proteomes" id="UP000011761">
    <property type="component" value="Unassembled WGS sequence"/>
</dbReference>
<evidence type="ECO:0000256" key="8">
    <source>
        <dbReference type="RuleBase" id="RU000461"/>
    </source>
</evidence>
<evidence type="ECO:0000256" key="1">
    <source>
        <dbReference type="ARBA" id="ARBA00001971"/>
    </source>
</evidence>
<dbReference type="GO" id="GO:0020037">
    <property type="term" value="F:heme binding"/>
    <property type="evidence" value="ECO:0007669"/>
    <property type="project" value="InterPro"/>
</dbReference>
<dbReference type="GO" id="GO:0016705">
    <property type="term" value="F:oxidoreductase activity, acting on paired donors, with incorporation or reduction of molecular oxygen"/>
    <property type="evidence" value="ECO:0007669"/>
    <property type="project" value="InterPro"/>
</dbReference>
<keyword evidence="7 8" id="KW-0349">Heme</keyword>
<keyword evidence="11" id="KW-1185">Reference proteome</keyword>
<dbReference type="PRINTS" id="PR00385">
    <property type="entry name" value="P450"/>
</dbReference>
<evidence type="ECO:0000256" key="4">
    <source>
        <dbReference type="ARBA" id="ARBA00023002"/>
    </source>
</evidence>
<keyword evidence="6 8" id="KW-0503">Monooxygenase</keyword>
<accession>M2NFK5</accession>
<dbReference type="PANTHER" id="PTHR24305:SF157">
    <property type="entry name" value="N-ACETYLTRYPTOPHAN 6-HYDROXYLASE IVOC-RELATED"/>
    <property type="match status" value="1"/>
</dbReference>
<evidence type="ECO:0000256" key="3">
    <source>
        <dbReference type="ARBA" id="ARBA00022723"/>
    </source>
</evidence>
<dbReference type="STRING" id="717646.M2NFK5"/>
<evidence type="ECO:0000256" key="6">
    <source>
        <dbReference type="ARBA" id="ARBA00023033"/>
    </source>
</evidence>
<evidence type="ECO:0000256" key="9">
    <source>
        <dbReference type="SAM" id="Phobius"/>
    </source>
</evidence>
<dbReference type="PRINTS" id="PR00463">
    <property type="entry name" value="EP450I"/>
</dbReference>
<reference evidence="10 11" key="1">
    <citation type="journal article" date="2012" name="PLoS Pathog.">
        <title>Diverse lifestyles and strategies of plant pathogenesis encoded in the genomes of eighteen Dothideomycetes fungi.</title>
        <authorList>
            <person name="Ohm R.A."/>
            <person name="Feau N."/>
            <person name="Henrissat B."/>
            <person name="Schoch C.L."/>
            <person name="Horwitz B.A."/>
            <person name="Barry K.W."/>
            <person name="Condon B.J."/>
            <person name="Copeland A.C."/>
            <person name="Dhillon B."/>
            <person name="Glaser F."/>
            <person name="Hesse C.N."/>
            <person name="Kosti I."/>
            <person name="LaButti K."/>
            <person name="Lindquist E.A."/>
            <person name="Lucas S."/>
            <person name="Salamov A.A."/>
            <person name="Bradshaw R.E."/>
            <person name="Ciuffetti L."/>
            <person name="Hamelin R.C."/>
            <person name="Kema G.H.J."/>
            <person name="Lawrence C."/>
            <person name="Scott J.A."/>
            <person name="Spatafora J.W."/>
            <person name="Turgeon B.G."/>
            <person name="de Wit P.J.G.M."/>
            <person name="Zhong S."/>
            <person name="Goodwin S.B."/>
            <person name="Grigoriev I.V."/>
        </authorList>
    </citation>
    <scope>NUCLEOTIDE SEQUENCE [LARGE SCALE GENOMIC DNA]</scope>
    <source>
        <strain evidence="10 11">UAMH 10762</strain>
    </source>
</reference>
<dbReference type="EMBL" id="KB445553">
    <property type="protein sequence ID" value="EMC97785.1"/>
    <property type="molecule type" value="Genomic_DNA"/>
</dbReference>
<keyword evidence="3 7" id="KW-0479">Metal-binding</keyword>
<keyword evidence="9" id="KW-0472">Membrane</keyword>
<dbReference type="InterPro" id="IPR001128">
    <property type="entry name" value="Cyt_P450"/>
</dbReference>